<evidence type="ECO:0000313" key="2">
    <source>
        <dbReference type="Proteomes" id="UP001279734"/>
    </source>
</evidence>
<comment type="caution">
    <text evidence="1">The sequence shown here is derived from an EMBL/GenBank/DDBJ whole genome shotgun (WGS) entry which is preliminary data.</text>
</comment>
<accession>A0AAD3S9L8</accession>
<protein>
    <submittedName>
        <fullName evidence="1">Uncharacterized protein</fullName>
    </submittedName>
</protein>
<proteinExistence type="predicted"/>
<dbReference type="EMBL" id="BSYO01000007">
    <property type="protein sequence ID" value="GMH06953.1"/>
    <property type="molecule type" value="Genomic_DNA"/>
</dbReference>
<dbReference type="AlphaFoldDB" id="A0AAD3S9L8"/>
<keyword evidence="2" id="KW-1185">Reference proteome</keyword>
<organism evidence="1 2">
    <name type="scientific">Nepenthes gracilis</name>
    <name type="common">Slender pitcher plant</name>
    <dbReference type="NCBI Taxonomy" id="150966"/>
    <lineage>
        <taxon>Eukaryota</taxon>
        <taxon>Viridiplantae</taxon>
        <taxon>Streptophyta</taxon>
        <taxon>Embryophyta</taxon>
        <taxon>Tracheophyta</taxon>
        <taxon>Spermatophyta</taxon>
        <taxon>Magnoliopsida</taxon>
        <taxon>eudicotyledons</taxon>
        <taxon>Gunneridae</taxon>
        <taxon>Pentapetalae</taxon>
        <taxon>Caryophyllales</taxon>
        <taxon>Nepenthaceae</taxon>
        <taxon>Nepenthes</taxon>
    </lineage>
</organism>
<reference evidence="1" key="1">
    <citation type="submission" date="2023-05" db="EMBL/GenBank/DDBJ databases">
        <title>Nepenthes gracilis genome sequencing.</title>
        <authorList>
            <person name="Fukushima K."/>
        </authorList>
    </citation>
    <scope>NUCLEOTIDE SEQUENCE</scope>
    <source>
        <strain evidence="1">SING2019-196</strain>
    </source>
</reference>
<gene>
    <name evidence="1" type="ORF">Nepgr_008793</name>
</gene>
<sequence>MHSWGISVPNILPPHQWNFVFIFLKFRRRFSRSTDKSDFFSDSLEICIAEEYPFQSILAVHERREQPLNLRRTAFLRFFGAVE</sequence>
<evidence type="ECO:0000313" key="1">
    <source>
        <dbReference type="EMBL" id="GMH06953.1"/>
    </source>
</evidence>
<dbReference type="Proteomes" id="UP001279734">
    <property type="component" value="Unassembled WGS sequence"/>
</dbReference>
<name>A0AAD3S9L8_NEPGR</name>